<keyword evidence="3" id="KW-0813">Transport</keyword>
<evidence type="ECO:0000313" key="14">
    <source>
        <dbReference type="Proteomes" id="UP000595636"/>
    </source>
</evidence>
<dbReference type="FunFam" id="1.20.1250.20:FF:000001">
    <property type="entry name" value="Dicarboxylate MFS transporter"/>
    <property type="match status" value="1"/>
</dbReference>
<dbReference type="InterPro" id="IPR051084">
    <property type="entry name" value="H+-coupled_symporters"/>
</dbReference>
<evidence type="ECO:0000256" key="6">
    <source>
        <dbReference type="ARBA" id="ARBA00022847"/>
    </source>
</evidence>
<evidence type="ECO:0000256" key="2">
    <source>
        <dbReference type="ARBA" id="ARBA00008240"/>
    </source>
</evidence>
<evidence type="ECO:0000256" key="7">
    <source>
        <dbReference type="ARBA" id="ARBA00022989"/>
    </source>
</evidence>
<dbReference type="Pfam" id="PF07690">
    <property type="entry name" value="MFS_1"/>
    <property type="match status" value="1"/>
</dbReference>
<dbReference type="PROSITE" id="PS50850">
    <property type="entry name" value="MFS"/>
    <property type="match status" value="1"/>
</dbReference>
<organism evidence="13 14">
    <name type="scientific">Streptomyces liliifuscus</name>
    <dbReference type="NCBI Taxonomy" id="2797636"/>
    <lineage>
        <taxon>Bacteria</taxon>
        <taxon>Bacillati</taxon>
        <taxon>Actinomycetota</taxon>
        <taxon>Actinomycetes</taxon>
        <taxon>Kitasatosporales</taxon>
        <taxon>Streptomycetaceae</taxon>
        <taxon>Streptomyces</taxon>
    </lineage>
</organism>
<dbReference type="Gene3D" id="1.20.1250.20">
    <property type="entry name" value="MFS general substrate transporter like domains"/>
    <property type="match status" value="2"/>
</dbReference>
<dbReference type="Proteomes" id="UP000595636">
    <property type="component" value="Chromosome"/>
</dbReference>
<protein>
    <recommendedName>
        <fullName evidence="10">Putative proline/betaine transporter</fullName>
    </recommendedName>
</protein>
<feature type="transmembrane region" description="Helical" evidence="11">
    <location>
        <begin position="284"/>
        <end position="304"/>
    </location>
</feature>
<dbReference type="GO" id="GO:0005886">
    <property type="term" value="C:plasma membrane"/>
    <property type="evidence" value="ECO:0007669"/>
    <property type="project" value="UniProtKB-SubCell"/>
</dbReference>
<comment type="function">
    <text evidence="9">May be a proton symporter involved in the uptake of osmolytes such as proline and glycine betaine.</text>
</comment>
<feature type="transmembrane region" description="Helical" evidence="11">
    <location>
        <begin position="316"/>
        <end position="333"/>
    </location>
</feature>
<evidence type="ECO:0000313" key="13">
    <source>
        <dbReference type="EMBL" id="QQM46308.1"/>
    </source>
</evidence>
<name>A0A7T7L4H2_9ACTN</name>
<evidence type="ECO:0000259" key="12">
    <source>
        <dbReference type="PROSITE" id="PS50850"/>
    </source>
</evidence>
<dbReference type="PANTHER" id="PTHR43528:SF1">
    <property type="entry name" value="ALPHA-KETOGLUTARATE PERMEASE"/>
    <property type="match status" value="1"/>
</dbReference>
<evidence type="ECO:0000256" key="8">
    <source>
        <dbReference type="ARBA" id="ARBA00023136"/>
    </source>
</evidence>
<dbReference type="InterPro" id="IPR036259">
    <property type="entry name" value="MFS_trans_sf"/>
</dbReference>
<feature type="transmembrane region" description="Helical" evidence="11">
    <location>
        <begin position="170"/>
        <end position="189"/>
    </location>
</feature>
<evidence type="ECO:0000256" key="1">
    <source>
        <dbReference type="ARBA" id="ARBA00004651"/>
    </source>
</evidence>
<dbReference type="SUPFAM" id="SSF103473">
    <property type="entry name" value="MFS general substrate transporter"/>
    <property type="match status" value="1"/>
</dbReference>
<feature type="domain" description="Major facilitator superfamily (MFS) profile" evidence="12">
    <location>
        <begin position="23"/>
        <end position="435"/>
    </location>
</feature>
<feature type="transmembrane region" description="Helical" evidence="11">
    <location>
        <begin position="195"/>
        <end position="214"/>
    </location>
</feature>
<keyword evidence="8 11" id="KW-0472">Membrane</keyword>
<evidence type="ECO:0000256" key="5">
    <source>
        <dbReference type="ARBA" id="ARBA00022692"/>
    </source>
</evidence>
<feature type="transmembrane region" description="Helical" evidence="11">
    <location>
        <begin position="249"/>
        <end position="272"/>
    </location>
</feature>
<keyword evidence="6" id="KW-0769">Symport</keyword>
<reference evidence="13 14" key="1">
    <citation type="submission" date="2020-12" db="EMBL/GenBank/DDBJ databases">
        <title>A novel species.</title>
        <authorList>
            <person name="Li K."/>
        </authorList>
    </citation>
    <scope>NUCLEOTIDE SEQUENCE [LARGE SCALE GENOMIC DNA]</scope>
    <source>
        <strain evidence="13 14">ZYC-3</strain>
    </source>
</reference>
<evidence type="ECO:0000256" key="9">
    <source>
        <dbReference type="ARBA" id="ARBA00037295"/>
    </source>
</evidence>
<dbReference type="GO" id="GO:0015293">
    <property type="term" value="F:symporter activity"/>
    <property type="evidence" value="ECO:0007669"/>
    <property type="project" value="UniProtKB-KW"/>
</dbReference>
<dbReference type="InterPro" id="IPR020846">
    <property type="entry name" value="MFS_dom"/>
</dbReference>
<feature type="transmembrane region" description="Helical" evidence="11">
    <location>
        <begin position="62"/>
        <end position="83"/>
    </location>
</feature>
<feature type="transmembrane region" description="Helical" evidence="11">
    <location>
        <begin position="95"/>
        <end position="116"/>
    </location>
</feature>
<feature type="transmembrane region" description="Helical" evidence="11">
    <location>
        <begin position="379"/>
        <end position="403"/>
    </location>
</feature>
<feature type="transmembrane region" description="Helical" evidence="11">
    <location>
        <begin position="122"/>
        <end position="150"/>
    </location>
</feature>
<feature type="transmembrane region" description="Helical" evidence="11">
    <location>
        <begin position="409"/>
        <end position="431"/>
    </location>
</feature>
<evidence type="ECO:0000256" key="4">
    <source>
        <dbReference type="ARBA" id="ARBA00022475"/>
    </source>
</evidence>
<comment type="similarity">
    <text evidence="2">Belongs to the major facilitator superfamily. Metabolite:H+ Symporter (MHS) family (TC 2.A.1.6) family.</text>
</comment>
<dbReference type="AlphaFoldDB" id="A0A7T7L4H2"/>
<keyword evidence="7 11" id="KW-1133">Transmembrane helix</keyword>
<dbReference type="RefSeq" id="WP_200401141.1">
    <property type="nucleotide sequence ID" value="NZ_CP066831.1"/>
</dbReference>
<evidence type="ECO:0000256" key="10">
    <source>
        <dbReference type="ARBA" id="ARBA00039918"/>
    </source>
</evidence>
<dbReference type="InterPro" id="IPR005828">
    <property type="entry name" value="MFS_sugar_transport-like"/>
</dbReference>
<sequence length="441" mass="46268">MAVAKEISVADPTHVDPSTLKRVTVLATLGNVLEWYDFTVYGFLAVHIGATFFPEQDGVTSILAAFAVFAVGFIARPLGAFVLGPFIDRKGRKSVMLLSMLLMASGSLLIGLAPGYAVAGSLGAVIIVIGRLAQGFSAGGEFGSSAVFLIEWAHRGRRGFFGSFHQVATYGGLLLGVLVTAGLTGALGSTAMRDWGWRVPFILGALLAVVALFLRRRIEETPVFTASRGQASTQSGAEIDHGTHPRPSVGFLLTVGVVALWGVTAMVALTYMPSYASEFLDIELQTSLVATLIGAMVTVVLLPVAGHLSDKLGRKALIVFSAVGYVVLPYPLFQLMVDNRSFGSLVIAQLVFAVFTAAIAGTGSATITELFSAKHRGSLVSMGSATAVTVFGGFGAIVCTWLIDVTDSAVSPAFYISGVALITLVAGLFLPRNLASDDLRR</sequence>
<dbReference type="PANTHER" id="PTHR43528">
    <property type="entry name" value="ALPHA-KETOGLUTARATE PERMEASE"/>
    <property type="match status" value="1"/>
</dbReference>
<accession>A0A7T7L4H2</accession>
<dbReference type="KEGG" id="slf:JEQ17_47505"/>
<dbReference type="Pfam" id="PF00083">
    <property type="entry name" value="Sugar_tr"/>
    <property type="match status" value="1"/>
</dbReference>
<comment type="subcellular location">
    <subcellularLocation>
        <location evidence="1">Cell membrane</location>
        <topology evidence="1">Multi-pass membrane protein</topology>
    </subcellularLocation>
</comment>
<keyword evidence="14" id="KW-1185">Reference proteome</keyword>
<dbReference type="EMBL" id="CP066831">
    <property type="protein sequence ID" value="QQM46308.1"/>
    <property type="molecule type" value="Genomic_DNA"/>
</dbReference>
<keyword evidence="4" id="KW-1003">Cell membrane</keyword>
<evidence type="ECO:0000256" key="3">
    <source>
        <dbReference type="ARBA" id="ARBA00022448"/>
    </source>
</evidence>
<feature type="transmembrane region" description="Helical" evidence="11">
    <location>
        <begin position="345"/>
        <end position="367"/>
    </location>
</feature>
<evidence type="ECO:0000256" key="11">
    <source>
        <dbReference type="SAM" id="Phobius"/>
    </source>
</evidence>
<dbReference type="InterPro" id="IPR011701">
    <property type="entry name" value="MFS"/>
</dbReference>
<gene>
    <name evidence="13" type="ORF">JEQ17_47505</name>
</gene>
<proteinExistence type="inferred from homology"/>
<keyword evidence="5 11" id="KW-0812">Transmembrane</keyword>